<feature type="region of interest" description="Disordered" evidence="6">
    <location>
        <begin position="274"/>
        <end position="303"/>
    </location>
</feature>
<evidence type="ECO:0000313" key="7">
    <source>
        <dbReference type="EMBL" id="KAG2432255.1"/>
    </source>
</evidence>
<feature type="region of interest" description="Disordered" evidence="6">
    <location>
        <begin position="593"/>
        <end position="613"/>
    </location>
</feature>
<evidence type="ECO:0000256" key="5">
    <source>
        <dbReference type="ARBA" id="ARBA00049274"/>
    </source>
</evidence>
<protein>
    <recommendedName>
        <fullName evidence="4">Tubulin--tyrosine ligase-like protein 5</fullName>
    </recommendedName>
</protein>
<keyword evidence="3" id="KW-0067">ATP-binding</keyword>
<feature type="compositionally biased region" description="Gly residues" evidence="6">
    <location>
        <begin position="895"/>
        <end position="904"/>
    </location>
</feature>
<dbReference type="PANTHER" id="PTHR12241:SF145">
    <property type="entry name" value="TUBULIN POLYGLUTAMYLASE TTLL5"/>
    <property type="match status" value="1"/>
</dbReference>
<feature type="compositionally biased region" description="Gly residues" evidence="6">
    <location>
        <begin position="322"/>
        <end position="336"/>
    </location>
</feature>
<feature type="region of interest" description="Disordered" evidence="6">
    <location>
        <begin position="881"/>
        <end position="905"/>
    </location>
</feature>
<dbReference type="Pfam" id="PF03133">
    <property type="entry name" value="TTL"/>
    <property type="match status" value="2"/>
</dbReference>
<proteinExistence type="predicted"/>
<evidence type="ECO:0000256" key="2">
    <source>
        <dbReference type="ARBA" id="ARBA00022741"/>
    </source>
</evidence>
<evidence type="ECO:0000256" key="4">
    <source>
        <dbReference type="ARBA" id="ARBA00041448"/>
    </source>
</evidence>
<feature type="region of interest" description="Disordered" evidence="6">
    <location>
        <begin position="762"/>
        <end position="794"/>
    </location>
</feature>
<feature type="compositionally biased region" description="Low complexity" evidence="6">
    <location>
        <begin position="496"/>
        <end position="513"/>
    </location>
</feature>
<feature type="compositionally biased region" description="Gly residues" evidence="6">
    <location>
        <begin position="514"/>
        <end position="523"/>
    </location>
</feature>
<comment type="caution">
    <text evidence="7">The sequence shown here is derived from an EMBL/GenBank/DDBJ whole genome shotgun (WGS) entry which is preliminary data.</text>
</comment>
<dbReference type="GO" id="GO:0000226">
    <property type="term" value="P:microtubule cytoskeleton organization"/>
    <property type="evidence" value="ECO:0007669"/>
    <property type="project" value="TreeGrafter"/>
</dbReference>
<evidence type="ECO:0000313" key="8">
    <source>
        <dbReference type="Proteomes" id="UP000650467"/>
    </source>
</evidence>
<dbReference type="Gene3D" id="3.30.470.20">
    <property type="entry name" value="ATP-grasp fold, B domain"/>
    <property type="match status" value="2"/>
</dbReference>
<dbReference type="GO" id="GO:0070740">
    <property type="term" value="F:tubulin-glutamic acid ligase activity"/>
    <property type="evidence" value="ECO:0007669"/>
    <property type="project" value="TreeGrafter"/>
</dbReference>
<feature type="region of interest" description="Disordered" evidence="6">
    <location>
        <begin position="495"/>
        <end position="523"/>
    </location>
</feature>
<dbReference type="GO" id="GO:0005524">
    <property type="term" value="F:ATP binding"/>
    <property type="evidence" value="ECO:0007669"/>
    <property type="project" value="UniProtKB-KW"/>
</dbReference>
<dbReference type="PANTHER" id="PTHR12241">
    <property type="entry name" value="TUBULIN POLYGLUTAMYLASE"/>
    <property type="match status" value="1"/>
</dbReference>
<feature type="compositionally biased region" description="Gly residues" evidence="6">
    <location>
        <begin position="293"/>
        <end position="303"/>
    </location>
</feature>
<evidence type="ECO:0000256" key="6">
    <source>
        <dbReference type="SAM" id="MobiDB-lite"/>
    </source>
</evidence>
<dbReference type="Proteomes" id="UP000650467">
    <property type="component" value="Unassembled WGS sequence"/>
</dbReference>
<accession>A0A835T4D7</accession>
<feature type="compositionally biased region" description="Polar residues" evidence="6">
    <location>
        <begin position="350"/>
        <end position="366"/>
    </location>
</feature>
<dbReference type="OrthoDB" id="202825at2759"/>
<evidence type="ECO:0000256" key="1">
    <source>
        <dbReference type="ARBA" id="ARBA00022598"/>
    </source>
</evidence>
<keyword evidence="2" id="KW-0547">Nucleotide-binding</keyword>
<dbReference type="AlphaFoldDB" id="A0A835T4D7"/>
<feature type="region of interest" description="Disordered" evidence="6">
    <location>
        <begin position="322"/>
        <end position="381"/>
    </location>
</feature>
<feature type="compositionally biased region" description="Low complexity" evidence="6">
    <location>
        <begin position="598"/>
        <end position="608"/>
    </location>
</feature>
<dbReference type="GO" id="GO:0036064">
    <property type="term" value="C:ciliary basal body"/>
    <property type="evidence" value="ECO:0007669"/>
    <property type="project" value="TreeGrafter"/>
</dbReference>
<keyword evidence="1" id="KW-0436">Ligase</keyword>
<reference evidence="7" key="1">
    <citation type="journal article" date="2020" name="bioRxiv">
        <title>Comparative genomics of Chlamydomonas.</title>
        <authorList>
            <person name="Craig R.J."/>
            <person name="Hasan A.R."/>
            <person name="Ness R.W."/>
            <person name="Keightley P.D."/>
        </authorList>
    </citation>
    <scope>NUCLEOTIDE SEQUENCE</scope>
    <source>
        <strain evidence="7">SAG 7.73</strain>
    </source>
</reference>
<organism evidence="7 8">
    <name type="scientific">Chlamydomonas incerta</name>
    <dbReference type="NCBI Taxonomy" id="51695"/>
    <lineage>
        <taxon>Eukaryota</taxon>
        <taxon>Viridiplantae</taxon>
        <taxon>Chlorophyta</taxon>
        <taxon>core chlorophytes</taxon>
        <taxon>Chlorophyceae</taxon>
        <taxon>CS clade</taxon>
        <taxon>Chlamydomonadales</taxon>
        <taxon>Chlamydomonadaceae</taxon>
        <taxon>Chlamydomonas</taxon>
    </lineage>
</organism>
<feature type="compositionally biased region" description="Basic and acidic residues" evidence="6">
    <location>
        <begin position="552"/>
        <end position="563"/>
    </location>
</feature>
<dbReference type="GO" id="GO:0015631">
    <property type="term" value="F:tubulin binding"/>
    <property type="evidence" value="ECO:0007669"/>
    <property type="project" value="TreeGrafter"/>
</dbReference>
<keyword evidence="8" id="KW-1185">Reference proteome</keyword>
<feature type="compositionally biased region" description="Low complexity" evidence="6">
    <location>
        <begin position="542"/>
        <end position="551"/>
    </location>
</feature>
<gene>
    <name evidence="7" type="ORF">HXX76_009173</name>
</gene>
<evidence type="ECO:0000256" key="3">
    <source>
        <dbReference type="ARBA" id="ARBA00022840"/>
    </source>
</evidence>
<feature type="region of interest" description="Disordered" evidence="6">
    <location>
        <begin position="539"/>
        <end position="563"/>
    </location>
</feature>
<feature type="compositionally biased region" description="Gly residues" evidence="6">
    <location>
        <begin position="770"/>
        <end position="780"/>
    </location>
</feature>
<name>A0A835T4D7_CHLIN</name>
<comment type="catalytic activity">
    <reaction evidence="5">
        <text>L-glutamyl-[protein] + L-glutamate + ATP = gamma-L-glutamyl-L-glutamyl-[protein] + ADP + phosphate + H(+)</text>
        <dbReference type="Rhea" id="RHEA:60144"/>
        <dbReference type="Rhea" id="RHEA-COMP:10208"/>
        <dbReference type="Rhea" id="RHEA-COMP:15517"/>
        <dbReference type="ChEBI" id="CHEBI:15378"/>
        <dbReference type="ChEBI" id="CHEBI:29973"/>
        <dbReference type="ChEBI" id="CHEBI:29985"/>
        <dbReference type="ChEBI" id="CHEBI:30616"/>
        <dbReference type="ChEBI" id="CHEBI:43474"/>
        <dbReference type="ChEBI" id="CHEBI:143622"/>
        <dbReference type="ChEBI" id="CHEBI:456216"/>
    </reaction>
    <physiologicalReaction direction="left-to-right" evidence="5">
        <dbReference type="Rhea" id="RHEA:60145"/>
    </physiologicalReaction>
</comment>
<dbReference type="EMBL" id="JAEHOC010000022">
    <property type="protein sequence ID" value="KAG2432255.1"/>
    <property type="molecule type" value="Genomic_DNA"/>
</dbReference>
<sequence>MQGDEVGGQSVHGTAANSTNNTAAARVWLDSAFFSDGELQILKDIADQSAGALAVSGETHSSFLSVKGAYVPAKWDLYWTVRRACHSVLGAIAPPKRVNCVPGVESVAYKQPLVRTMQEAYGEAAFAYIPRSYMLPGQYWTWRAWTQTAASPADLPWVLKANEHRGRGVRVMRQAQAQKQALIGIGAAGAADDSQLDGAAAAAASDAAAAAAASSSQKKGYVLVQSYVRHQFLYDGRPSYLRLWVVVTGIRPLRAHLFRGGVLVFGDRVGASSSGGAVAGGGGAGKRRRQRRSGGGAEAAPGGGAAAAAAAADRRLLEAGGAGPEEGLEWAGGAGEGHGDAEPAGGARSLLQQGPQHPGGNATSHSAAGAAAAGAGKGKGPGGYEMHSVNYWTIAGEKMQPWTLARLRAHVEAELPGGWERTWAHARASVGMVLASATKRMRLSMRGLGALEGCGFEVLGVDFLLNSTFHPTLVELNALPSLARLRLAPGDPALLQQQRQQHQGNRTGSSSGAGSSGGAGSGGGAGRALLAGAGGGAGAGAGAASAEQSQEQEAKARQERERGEAAAAAVAAFDLEKERFLQHTLRLVGMPLGPPPGRGAATNAAAGASSGGGGGPATLGQVLRSFAALLRPPNNETRDLQVWLRTHYPPAVAAAADAIPQLAPLLCPVPASWGPAPGWPVLPAPSPAAAAAATAATGRRRSRQLLSADAVEAGGAEEPLELAAVDGVSPLQELLTRHVALGLPPLGLRRLQSQQVVQVQPWRQSAARPGRGGGAVGGDSIGIDPLDGGAPDDQLGAPHRNLQSAGAAGAGAGAGAGVAAAGLCKPRCYEWDMLAALGDAEFELEQGLDFDHIFPMAEAAQLNAAALSEAAALERAAGADGADGKEASGAAAATGGSGEGGEQGGELDISSARGGLFAQQSRLQKIRMGLGFVRESIGAGAVNLDLVKSIKYMTTKPYILASTRLPYARVDAILAAYEAVRARRGELCGAEAGPAGMARCAVVLLRAALDALCGDGGGKH</sequence>
<dbReference type="InterPro" id="IPR004344">
    <property type="entry name" value="TTL/TTLL_fam"/>
</dbReference>